<evidence type="ECO:0000256" key="5">
    <source>
        <dbReference type="ARBA" id="ARBA00049130"/>
    </source>
</evidence>
<accession>A0A7G9Z056</accession>
<proteinExistence type="inferred from homology"/>
<organism evidence="7">
    <name type="scientific">Candidatus Methanophagaceae archaeon ANME-1 ERB6</name>
    <dbReference type="NCBI Taxonomy" id="2759912"/>
    <lineage>
        <taxon>Archaea</taxon>
        <taxon>Methanobacteriati</taxon>
        <taxon>Methanobacteriota</taxon>
        <taxon>Stenosarchaea group</taxon>
        <taxon>Methanomicrobia</taxon>
        <taxon>Candidatus Methanophagales</taxon>
        <taxon>Candidatus Methanophagaceae</taxon>
    </lineage>
</organism>
<feature type="domain" description="UDP-glucose/GDP-mannose dehydrogenase N-terminal" evidence="6">
    <location>
        <begin position="5"/>
        <end position="44"/>
    </location>
</feature>
<dbReference type="Pfam" id="PF03721">
    <property type="entry name" value="UDPG_MGDP_dh_N"/>
    <property type="match status" value="1"/>
</dbReference>
<sequence>MKDKTVCVVGLGYVGLPLAEAFSRHLKVIGYEIDEEKVKRLSESNNEENTGVPSKIHTRQLVKIQPEERLATTSELNPAPRLVTG</sequence>
<name>A0A7G9Z056_9EURY</name>
<comment type="similarity">
    <text evidence="1">Belongs to the UDP-glucose/GDP-mannose dehydrogenase family.</text>
</comment>
<comment type="catalytic activity">
    <reaction evidence="5">
        <text>UDP-N-acetyl-alpha-D-mannosamine + 2 NAD(+) + H2O = UDP-N-acetyl-alpha-D-mannosaminouronate + 2 NADH + 3 H(+)</text>
        <dbReference type="Rhea" id="RHEA:25780"/>
        <dbReference type="ChEBI" id="CHEBI:15377"/>
        <dbReference type="ChEBI" id="CHEBI:15378"/>
        <dbReference type="ChEBI" id="CHEBI:57540"/>
        <dbReference type="ChEBI" id="CHEBI:57945"/>
        <dbReference type="ChEBI" id="CHEBI:68623"/>
        <dbReference type="ChEBI" id="CHEBI:70731"/>
        <dbReference type="EC" id="1.1.1.336"/>
    </reaction>
</comment>
<dbReference type="GO" id="GO:0000271">
    <property type="term" value="P:polysaccharide biosynthetic process"/>
    <property type="evidence" value="ECO:0007669"/>
    <property type="project" value="InterPro"/>
</dbReference>
<dbReference type="InterPro" id="IPR028359">
    <property type="entry name" value="UDP_ManNAc/GlcNAc_DH"/>
</dbReference>
<evidence type="ECO:0000256" key="2">
    <source>
        <dbReference type="ARBA" id="ARBA00012935"/>
    </source>
</evidence>
<evidence type="ECO:0000259" key="6">
    <source>
        <dbReference type="Pfam" id="PF03721"/>
    </source>
</evidence>
<gene>
    <name evidence="7" type="primary">wecC_1</name>
    <name evidence="7" type="ORF">DJFKIEJF_00004</name>
</gene>
<reference evidence="7" key="1">
    <citation type="submission" date="2020-06" db="EMBL/GenBank/DDBJ databases">
        <title>Unique genomic features of the anaerobic methanotrophic archaea.</title>
        <authorList>
            <person name="Chadwick G.L."/>
            <person name="Skennerton C.T."/>
            <person name="Laso-Perez R."/>
            <person name="Leu A.O."/>
            <person name="Speth D.R."/>
            <person name="Yu H."/>
            <person name="Morgan-Lang C."/>
            <person name="Hatzenpichler R."/>
            <person name="Goudeau D."/>
            <person name="Malmstrom R."/>
            <person name="Brazelton W.J."/>
            <person name="Woyke T."/>
            <person name="Hallam S.J."/>
            <person name="Tyson G.W."/>
            <person name="Wegener G."/>
            <person name="Boetius A."/>
            <person name="Orphan V."/>
        </authorList>
    </citation>
    <scope>NUCLEOTIDE SEQUENCE</scope>
</reference>
<dbReference type="InterPro" id="IPR036291">
    <property type="entry name" value="NAD(P)-bd_dom_sf"/>
</dbReference>
<dbReference type="EMBL" id="MT631548">
    <property type="protein sequence ID" value="QNO53640.1"/>
    <property type="molecule type" value="Genomic_DNA"/>
</dbReference>
<dbReference type="GO" id="GO:0089714">
    <property type="term" value="F:UDP-N-acetyl-D-mannosamine dehydrogenase activity"/>
    <property type="evidence" value="ECO:0007669"/>
    <property type="project" value="UniProtKB-EC"/>
</dbReference>
<evidence type="ECO:0000256" key="1">
    <source>
        <dbReference type="ARBA" id="ARBA00006601"/>
    </source>
</evidence>
<dbReference type="InterPro" id="IPR001732">
    <property type="entry name" value="UDP-Glc/GDP-Man_DH_N"/>
</dbReference>
<evidence type="ECO:0000256" key="3">
    <source>
        <dbReference type="ARBA" id="ARBA00016796"/>
    </source>
</evidence>
<dbReference type="GO" id="GO:0051287">
    <property type="term" value="F:NAD binding"/>
    <property type="evidence" value="ECO:0007669"/>
    <property type="project" value="InterPro"/>
</dbReference>
<dbReference type="PANTHER" id="PTHR43491">
    <property type="entry name" value="UDP-N-ACETYL-D-MANNOSAMINE DEHYDROGENASE"/>
    <property type="match status" value="1"/>
</dbReference>
<dbReference type="PANTHER" id="PTHR43491:SF2">
    <property type="entry name" value="UDP-N-ACETYL-D-MANNOSAMINE DEHYDROGENASE"/>
    <property type="match status" value="1"/>
</dbReference>
<dbReference type="Gene3D" id="3.40.50.720">
    <property type="entry name" value="NAD(P)-binding Rossmann-like Domain"/>
    <property type="match status" value="1"/>
</dbReference>
<dbReference type="AlphaFoldDB" id="A0A7G9Z056"/>
<dbReference type="EC" id="1.1.1.336" evidence="2"/>
<dbReference type="SUPFAM" id="SSF51735">
    <property type="entry name" value="NAD(P)-binding Rossmann-fold domains"/>
    <property type="match status" value="1"/>
</dbReference>
<protein>
    <recommendedName>
        <fullName evidence="3">UDP-N-acetyl-D-mannosamine dehydrogenase</fullName>
        <ecNumber evidence="2">1.1.1.336</ecNumber>
    </recommendedName>
    <alternativeName>
        <fullName evidence="4">UDP-ManNAc 6-dehydrogenase</fullName>
    </alternativeName>
</protein>
<keyword evidence="7" id="KW-0560">Oxidoreductase</keyword>
<evidence type="ECO:0000256" key="4">
    <source>
        <dbReference type="ARBA" id="ARBA00030172"/>
    </source>
</evidence>
<dbReference type="GO" id="GO:0016628">
    <property type="term" value="F:oxidoreductase activity, acting on the CH-CH group of donors, NAD or NADP as acceptor"/>
    <property type="evidence" value="ECO:0007669"/>
    <property type="project" value="InterPro"/>
</dbReference>
<evidence type="ECO:0000313" key="7">
    <source>
        <dbReference type="EMBL" id="QNO53640.1"/>
    </source>
</evidence>